<organism evidence="1 2">
    <name type="scientific">Manihot esculenta</name>
    <name type="common">Cassava</name>
    <name type="synonym">Jatropha manihot</name>
    <dbReference type="NCBI Taxonomy" id="3983"/>
    <lineage>
        <taxon>Eukaryota</taxon>
        <taxon>Viridiplantae</taxon>
        <taxon>Streptophyta</taxon>
        <taxon>Embryophyta</taxon>
        <taxon>Tracheophyta</taxon>
        <taxon>Spermatophyta</taxon>
        <taxon>Magnoliopsida</taxon>
        <taxon>eudicotyledons</taxon>
        <taxon>Gunneridae</taxon>
        <taxon>Pentapetalae</taxon>
        <taxon>rosids</taxon>
        <taxon>fabids</taxon>
        <taxon>Malpighiales</taxon>
        <taxon>Euphorbiaceae</taxon>
        <taxon>Crotonoideae</taxon>
        <taxon>Manihoteae</taxon>
        <taxon>Manihot</taxon>
    </lineage>
</organism>
<comment type="caution">
    <text evidence="1">The sequence shown here is derived from an EMBL/GenBank/DDBJ whole genome shotgun (WGS) entry which is preliminary data.</text>
</comment>
<dbReference type="Proteomes" id="UP000091857">
    <property type="component" value="Chromosome 13"/>
</dbReference>
<dbReference type="EMBL" id="CM004399">
    <property type="protein sequence ID" value="KAG8640762.1"/>
    <property type="molecule type" value="Genomic_DNA"/>
</dbReference>
<gene>
    <name evidence="1" type="ORF">MANES_13G079400v8</name>
</gene>
<keyword evidence="2" id="KW-1185">Reference proteome</keyword>
<accession>A0ACB7GKG6</accession>
<name>A0ACB7GKG6_MANES</name>
<sequence length="568" mass="65799">MKSRTKLKKRQIVKERDCEDWCFVCKDGGDLILCDFNDCLKVYHPGCVGKDDSIGEHWTCDRHSCLMCHKSPKFYCYCCPNAVCGQCLIAAEFAPVRGKKGLCDECLELVLLVEDKEDLDIDGGKIDLKDRNTYECLFLEYWDIIKEDEGLNLEDVYSADARLKKGQLSKCSSKPKMIGKGKKDTTVILSDSELDDTEEFERIVKGKGSRKMEFMGWGSKPLIEFLGSIGKDTKKELSRYDVHSIICEYIQEKRLLDPRKRKRILCDERLYSVFRRRSMNKNKLYNLLEAHFVVNLDLSDDDDEKLDKAEICALGKNEKTFTIHKKQKTISSNGKLQGLEIDPRVQESCFASIVSENIRLVYLRKSLVQELLKDPQSFEQKVVGSFVRVKNDRRDCWLRNSHQLLQVTGIKQISTTSENDGDIVLRVSNFPTDVFISMLSDSDFCEEEIDDLKQKVEKEFLPKPTVVELEQKAKYLHEYIMKDWIQKELIRLQKRIDFANEKGWRRELDEYLQLLEHLKKPSEQERLMKQSPKVKAELVQCKTCSVEVVESSPDHDETSVNPCGDLDH</sequence>
<proteinExistence type="predicted"/>
<evidence type="ECO:0000313" key="1">
    <source>
        <dbReference type="EMBL" id="KAG8640762.1"/>
    </source>
</evidence>
<evidence type="ECO:0000313" key="2">
    <source>
        <dbReference type="Proteomes" id="UP000091857"/>
    </source>
</evidence>
<protein>
    <submittedName>
        <fullName evidence="1">Uncharacterized protein</fullName>
    </submittedName>
</protein>
<reference evidence="2" key="1">
    <citation type="journal article" date="2016" name="Nat. Biotechnol.">
        <title>Sequencing wild and cultivated cassava and related species reveals extensive interspecific hybridization and genetic diversity.</title>
        <authorList>
            <person name="Bredeson J.V."/>
            <person name="Lyons J.B."/>
            <person name="Prochnik S.E."/>
            <person name="Wu G.A."/>
            <person name="Ha C.M."/>
            <person name="Edsinger-Gonzales E."/>
            <person name="Grimwood J."/>
            <person name="Schmutz J."/>
            <person name="Rabbi I.Y."/>
            <person name="Egesi C."/>
            <person name="Nauluvula P."/>
            <person name="Lebot V."/>
            <person name="Ndunguru J."/>
            <person name="Mkamilo G."/>
            <person name="Bart R.S."/>
            <person name="Setter T.L."/>
            <person name="Gleadow R.M."/>
            <person name="Kulakow P."/>
            <person name="Ferguson M.E."/>
            <person name="Rounsley S."/>
            <person name="Rokhsar D.S."/>
        </authorList>
    </citation>
    <scope>NUCLEOTIDE SEQUENCE [LARGE SCALE GENOMIC DNA]</scope>
    <source>
        <strain evidence="2">cv. AM560-2</strain>
    </source>
</reference>